<dbReference type="AlphaFoldDB" id="A0A1M5BAN4"/>
<keyword evidence="2" id="KW-1185">Reference proteome</keyword>
<reference evidence="1 2" key="1">
    <citation type="submission" date="2016-11" db="EMBL/GenBank/DDBJ databases">
        <authorList>
            <person name="Jaros S."/>
            <person name="Januszkiewicz K."/>
            <person name="Wedrychowicz H."/>
        </authorList>
    </citation>
    <scope>NUCLEOTIDE SEQUENCE [LARGE SCALE GENOMIC DNA]</scope>
    <source>
        <strain evidence="1 2">DSM 18119</strain>
    </source>
</reference>
<dbReference type="EMBL" id="FQUU01000010">
    <property type="protein sequence ID" value="SHF39466.1"/>
    <property type="molecule type" value="Genomic_DNA"/>
</dbReference>
<protein>
    <submittedName>
        <fullName evidence="1">Uncharacterized protein</fullName>
    </submittedName>
</protein>
<name>A0A1M5BAN4_9BACT</name>
<proteinExistence type="predicted"/>
<dbReference type="Proteomes" id="UP000184048">
    <property type="component" value="Unassembled WGS sequence"/>
</dbReference>
<evidence type="ECO:0000313" key="2">
    <source>
        <dbReference type="Proteomes" id="UP000184048"/>
    </source>
</evidence>
<accession>A0A1M5BAN4</accession>
<organism evidence="1 2">
    <name type="scientific">Flavisolibacter ginsengisoli DSM 18119</name>
    <dbReference type="NCBI Taxonomy" id="1121884"/>
    <lineage>
        <taxon>Bacteria</taxon>
        <taxon>Pseudomonadati</taxon>
        <taxon>Bacteroidota</taxon>
        <taxon>Chitinophagia</taxon>
        <taxon>Chitinophagales</taxon>
        <taxon>Chitinophagaceae</taxon>
        <taxon>Flavisolibacter</taxon>
    </lineage>
</organism>
<dbReference type="RefSeq" id="WP_139256419.1">
    <property type="nucleotide sequence ID" value="NZ_FQUU01000010.1"/>
</dbReference>
<dbReference type="OrthoDB" id="864024at2"/>
<sequence>MCIDYYDLTLLKEEVERIVGRKILTAADCNLLCNDIYLKTQSSTSLNTLRRLFDLMKSKYQPSLFTLDLLSKYCGYSSFSDFTNSKKNKPCNNENQDNSFVNFLVLLFRDFEVKSTNDITYIQLIHKIINNLEHWPAMIDTFQREIAKTASGQVFYYEQFINIDKLNSFYGKGLHYYLNEKKTVEAQLLGHSLLCLQSWLTMNDEGVENHYQEVLRHSVDENIHPFISARFFATQLYKCEISSNETEAILIQTREFYDNIRYSKFVHQNFPYFEYVLSEALVLTNQYEEALFYITEALKKRNYHVPPNVDLRLFESIYLFQAIALANIGKREKAKDILGSINTENFYFLSRHFNSILYLLQKGTFQKKEFLQKQVQYLVQQTGFKKLVVKQEECFKI</sequence>
<evidence type="ECO:0000313" key="1">
    <source>
        <dbReference type="EMBL" id="SHF39466.1"/>
    </source>
</evidence>
<gene>
    <name evidence="1" type="ORF">SAMN02745131_02494</name>
</gene>